<organism evidence="2 3">
    <name type="scientific">Gigaspora margarita</name>
    <dbReference type="NCBI Taxonomy" id="4874"/>
    <lineage>
        <taxon>Eukaryota</taxon>
        <taxon>Fungi</taxon>
        <taxon>Fungi incertae sedis</taxon>
        <taxon>Mucoromycota</taxon>
        <taxon>Glomeromycotina</taxon>
        <taxon>Glomeromycetes</taxon>
        <taxon>Diversisporales</taxon>
        <taxon>Gigasporaceae</taxon>
        <taxon>Gigaspora</taxon>
    </lineage>
</organism>
<reference evidence="2 3" key="1">
    <citation type="submission" date="2021-06" db="EMBL/GenBank/DDBJ databases">
        <authorList>
            <person name="Kallberg Y."/>
            <person name="Tangrot J."/>
            <person name="Rosling A."/>
        </authorList>
    </citation>
    <scope>NUCLEOTIDE SEQUENCE [LARGE SCALE GENOMIC DNA]</scope>
    <source>
        <strain evidence="2 3">120-4 pot B 10/14</strain>
    </source>
</reference>
<dbReference type="EMBL" id="CAJVQB010003122">
    <property type="protein sequence ID" value="CAG8598350.1"/>
    <property type="molecule type" value="Genomic_DNA"/>
</dbReference>
<name>A0ABN7UHI8_GIGMA</name>
<feature type="region of interest" description="Disordered" evidence="1">
    <location>
        <begin position="14"/>
        <end position="47"/>
    </location>
</feature>
<evidence type="ECO:0000313" key="3">
    <source>
        <dbReference type="Proteomes" id="UP000789901"/>
    </source>
</evidence>
<evidence type="ECO:0000313" key="2">
    <source>
        <dbReference type="EMBL" id="CAG8598350.1"/>
    </source>
</evidence>
<sequence length="96" mass="11773">MCLRAPHVALTVDRKLKRKQSQATKRMHTAYRQREREQKRKRRKVQCEENQYIRIEKDNHEDNDELDKNNFVGDEMFTINYEKNDNYEFTNSLHIS</sequence>
<proteinExistence type="predicted"/>
<keyword evidence="3" id="KW-1185">Reference proteome</keyword>
<protein>
    <submittedName>
        <fullName evidence="2">37458_t:CDS:1</fullName>
    </submittedName>
</protein>
<evidence type="ECO:0000256" key="1">
    <source>
        <dbReference type="SAM" id="MobiDB-lite"/>
    </source>
</evidence>
<gene>
    <name evidence="2" type="ORF">GMARGA_LOCUS6757</name>
</gene>
<comment type="caution">
    <text evidence="2">The sequence shown here is derived from an EMBL/GenBank/DDBJ whole genome shotgun (WGS) entry which is preliminary data.</text>
</comment>
<accession>A0ABN7UHI8</accession>
<dbReference type="Proteomes" id="UP000789901">
    <property type="component" value="Unassembled WGS sequence"/>
</dbReference>
<feature type="compositionally biased region" description="Basic residues" evidence="1">
    <location>
        <begin position="15"/>
        <end position="31"/>
    </location>
</feature>